<feature type="domain" description="Expansin-like EG45" evidence="3">
    <location>
        <begin position="38"/>
        <end position="129"/>
    </location>
</feature>
<dbReference type="Proteomes" id="UP001187682">
    <property type="component" value="Unassembled WGS sequence"/>
</dbReference>
<accession>A0AAE8N2H1</accession>
<dbReference type="InterPro" id="IPR051477">
    <property type="entry name" value="Expansin_CellWall"/>
</dbReference>
<dbReference type="NCBIfam" id="NF041144">
    <property type="entry name" value="expansin_EXLX1"/>
    <property type="match status" value="1"/>
</dbReference>
<comment type="caution">
    <text evidence="4">The sequence shown here is derived from an EMBL/GenBank/DDBJ whole genome shotgun (WGS) entry which is preliminary data.</text>
</comment>
<evidence type="ECO:0000256" key="1">
    <source>
        <dbReference type="ARBA" id="ARBA00022729"/>
    </source>
</evidence>
<dbReference type="InterPro" id="IPR007112">
    <property type="entry name" value="Expansin/allergen_DPBB_dom"/>
</dbReference>
<dbReference type="PROSITE" id="PS50842">
    <property type="entry name" value="EXPANSIN_EG45"/>
    <property type="match status" value="1"/>
</dbReference>
<gene>
    <name evidence="4" type="ORF">DNG_07882</name>
</gene>
<evidence type="ECO:0000259" key="3">
    <source>
        <dbReference type="PROSITE" id="PS50842"/>
    </source>
</evidence>
<dbReference type="InterPro" id="IPR036749">
    <property type="entry name" value="Expansin_CBD_sf"/>
</dbReference>
<dbReference type="InterPro" id="IPR036908">
    <property type="entry name" value="RlpA-like_sf"/>
</dbReference>
<evidence type="ECO:0000313" key="5">
    <source>
        <dbReference type="Proteomes" id="UP001187682"/>
    </source>
</evidence>
<dbReference type="CDD" id="cd22271">
    <property type="entry name" value="DPBB_EXP_N-like"/>
    <property type="match status" value="1"/>
</dbReference>
<sequence length="222" mass="23748">MTKLSPLGLVSALLAFSPSFALAQIRGSATFTGNDHTGGTCSLFNYTLPAGISGTGIGPSNWATGGKCGSCLQVRGPNGSTKVMVVDSCPSCLENRLNLSEDAFVKIADKADGIVDVEFDVVSCGLNSPLIIRNKIGTSRWFFSMQVLNANYPVTDLEVSADDNRTWESTVRQDYNFFEKEDKSGFGKDRVSVRVSCSNGNQVIIPNVSMESEVQIVAPVNC</sequence>
<dbReference type="AlphaFoldDB" id="A0AAE8N2H1"/>
<name>A0AAE8N2H1_9PEZI</name>
<dbReference type="InterPro" id="IPR049818">
    <property type="entry name" value="Expansin_EXLX1-like"/>
</dbReference>
<dbReference type="PANTHER" id="PTHR31836:SF21">
    <property type="entry name" value="EXPANSIN-LIKE PROTEIN 7"/>
    <property type="match status" value="1"/>
</dbReference>
<proteinExistence type="predicted"/>
<dbReference type="PANTHER" id="PTHR31836">
    <property type="match status" value="1"/>
</dbReference>
<organism evidence="4 5">
    <name type="scientific">Cephalotrichum gorgonifer</name>
    <dbReference type="NCBI Taxonomy" id="2041049"/>
    <lineage>
        <taxon>Eukaryota</taxon>
        <taxon>Fungi</taxon>
        <taxon>Dikarya</taxon>
        <taxon>Ascomycota</taxon>
        <taxon>Pezizomycotina</taxon>
        <taxon>Sordariomycetes</taxon>
        <taxon>Hypocreomycetidae</taxon>
        <taxon>Microascales</taxon>
        <taxon>Microascaceae</taxon>
        <taxon>Cephalotrichum</taxon>
    </lineage>
</organism>
<feature type="chain" id="PRO_5041939708" evidence="2">
    <location>
        <begin position="24"/>
        <end position="222"/>
    </location>
</feature>
<protein>
    <submittedName>
        <fullName evidence="4">Related to extracellular cellulase CelA/allergen Asp F7-like, putative</fullName>
    </submittedName>
</protein>
<reference evidence="4" key="1">
    <citation type="submission" date="2018-03" db="EMBL/GenBank/DDBJ databases">
        <authorList>
            <person name="Guldener U."/>
        </authorList>
    </citation>
    <scope>NUCLEOTIDE SEQUENCE</scope>
</reference>
<feature type="signal peptide" evidence="2">
    <location>
        <begin position="1"/>
        <end position="23"/>
    </location>
</feature>
<dbReference type="Gene3D" id="2.40.40.10">
    <property type="entry name" value="RlpA-like domain"/>
    <property type="match status" value="1"/>
</dbReference>
<evidence type="ECO:0000256" key="2">
    <source>
        <dbReference type="SAM" id="SignalP"/>
    </source>
</evidence>
<dbReference type="Gene3D" id="2.60.40.760">
    <property type="entry name" value="Expansin, cellulose-binding-like domain"/>
    <property type="match status" value="1"/>
</dbReference>
<dbReference type="SUPFAM" id="SSF50685">
    <property type="entry name" value="Barwin-like endoglucanases"/>
    <property type="match status" value="1"/>
</dbReference>
<evidence type="ECO:0000313" key="4">
    <source>
        <dbReference type="EMBL" id="SPO05196.1"/>
    </source>
</evidence>
<keyword evidence="5" id="KW-1185">Reference proteome</keyword>
<dbReference type="InterPro" id="IPR009009">
    <property type="entry name" value="RlpA-like_DPBB"/>
</dbReference>
<dbReference type="EMBL" id="ONZQ02000012">
    <property type="protein sequence ID" value="SPO05196.1"/>
    <property type="molecule type" value="Genomic_DNA"/>
</dbReference>
<keyword evidence="1 2" id="KW-0732">Signal</keyword>
<dbReference type="Pfam" id="PF03330">
    <property type="entry name" value="DPBB_1"/>
    <property type="match status" value="1"/>
</dbReference>